<feature type="repeat" description="WD" evidence="3">
    <location>
        <begin position="1424"/>
        <end position="1467"/>
    </location>
</feature>
<dbReference type="PROSITE" id="PS50294">
    <property type="entry name" value="WD_REPEATS_REGION"/>
    <property type="match status" value="10"/>
</dbReference>
<keyword evidence="1 3" id="KW-0853">WD repeat</keyword>
<dbReference type="InterPro" id="IPR001680">
    <property type="entry name" value="WD40_rpt"/>
</dbReference>
<dbReference type="GeneID" id="9620198"/>
<dbReference type="PANTHER" id="PTHR19848">
    <property type="entry name" value="WD40 REPEAT PROTEIN"/>
    <property type="match status" value="1"/>
</dbReference>
<evidence type="ECO:0000256" key="1">
    <source>
        <dbReference type="ARBA" id="ARBA00022574"/>
    </source>
</evidence>
<dbReference type="EMBL" id="GL378326">
    <property type="protein sequence ID" value="EFJ51825.1"/>
    <property type="molecule type" value="Genomic_DNA"/>
</dbReference>
<feature type="repeat" description="WD" evidence="3">
    <location>
        <begin position="1223"/>
        <end position="1264"/>
    </location>
</feature>
<feature type="region of interest" description="Disordered" evidence="4">
    <location>
        <begin position="913"/>
        <end position="993"/>
    </location>
</feature>
<name>D8TL80_VOLCA</name>
<dbReference type="PANTHER" id="PTHR19848:SF8">
    <property type="entry name" value="F-BOX AND WD REPEAT DOMAIN CONTAINING 7"/>
    <property type="match status" value="1"/>
</dbReference>
<feature type="region of interest" description="Disordered" evidence="4">
    <location>
        <begin position="755"/>
        <end position="782"/>
    </location>
</feature>
<proteinExistence type="predicted"/>
<dbReference type="eggNOG" id="KOG0266">
    <property type="taxonomic scope" value="Eukaryota"/>
</dbReference>
<evidence type="ECO:0000256" key="2">
    <source>
        <dbReference type="ARBA" id="ARBA00022737"/>
    </source>
</evidence>
<dbReference type="PROSITE" id="PS50082">
    <property type="entry name" value="WD_REPEATS_2"/>
    <property type="match status" value="12"/>
</dbReference>
<gene>
    <name evidence="6" type="ORF">VOLCADRAFT_87388</name>
</gene>
<evidence type="ECO:0000256" key="3">
    <source>
        <dbReference type="PROSITE-ProRule" id="PRU00221"/>
    </source>
</evidence>
<feature type="compositionally biased region" description="Low complexity" evidence="4">
    <location>
        <begin position="935"/>
        <end position="967"/>
    </location>
</feature>
<dbReference type="InterPro" id="IPR019775">
    <property type="entry name" value="WD40_repeat_CS"/>
</dbReference>
<dbReference type="InterPro" id="IPR020472">
    <property type="entry name" value="WD40_PAC1"/>
</dbReference>
<dbReference type="InParanoid" id="D8TL80"/>
<dbReference type="STRING" id="3068.D8TL80"/>
<dbReference type="Proteomes" id="UP000001058">
    <property type="component" value="Unassembled WGS sequence"/>
</dbReference>
<evidence type="ECO:0000313" key="6">
    <source>
        <dbReference type="EMBL" id="EFJ51825.1"/>
    </source>
</evidence>
<evidence type="ECO:0000256" key="4">
    <source>
        <dbReference type="SAM" id="MobiDB-lite"/>
    </source>
</evidence>
<feature type="compositionally biased region" description="Polar residues" evidence="4">
    <location>
        <begin position="918"/>
        <end position="934"/>
    </location>
</feature>
<feature type="repeat" description="WD" evidence="3">
    <location>
        <begin position="1906"/>
        <end position="1928"/>
    </location>
</feature>
<feature type="compositionally biased region" description="Basic and acidic residues" evidence="4">
    <location>
        <begin position="18"/>
        <end position="33"/>
    </location>
</feature>
<feature type="repeat" description="WD" evidence="3">
    <location>
        <begin position="1677"/>
        <end position="1722"/>
    </location>
</feature>
<feature type="region of interest" description="Disordered" evidence="4">
    <location>
        <begin position="11"/>
        <end position="41"/>
    </location>
</feature>
<feature type="domain" description="Nephrocystin 3-like N-terminal" evidence="5">
    <location>
        <begin position="481"/>
        <end position="603"/>
    </location>
</feature>
<feature type="repeat" description="WD" evidence="3">
    <location>
        <begin position="1468"/>
        <end position="1501"/>
    </location>
</feature>
<protein>
    <recommendedName>
        <fullName evidence="5">Nephrocystin 3-like N-terminal domain-containing protein</fullName>
    </recommendedName>
</protein>
<dbReference type="KEGG" id="vcn:VOLCADRAFT_87388"/>
<dbReference type="PROSITE" id="PS00678">
    <property type="entry name" value="WD_REPEATS_1"/>
    <property type="match status" value="6"/>
</dbReference>
<feature type="region of interest" description="Disordered" evidence="4">
    <location>
        <begin position="1297"/>
        <end position="1349"/>
    </location>
</feature>
<dbReference type="PRINTS" id="PR00320">
    <property type="entry name" value="GPROTEINBRPT"/>
</dbReference>
<feature type="region of interest" description="Disordered" evidence="4">
    <location>
        <begin position="1953"/>
        <end position="1976"/>
    </location>
</feature>
<evidence type="ECO:0000313" key="7">
    <source>
        <dbReference type="Proteomes" id="UP000001058"/>
    </source>
</evidence>
<accession>D8TL80</accession>
<dbReference type="RefSeq" id="XP_002947235.1">
    <property type="nucleotide sequence ID" value="XM_002947189.1"/>
</dbReference>
<dbReference type="SMART" id="SM00320">
    <property type="entry name" value="WD40"/>
    <property type="match status" value="14"/>
</dbReference>
<dbReference type="OrthoDB" id="540662at2759"/>
<feature type="repeat" description="WD" evidence="3">
    <location>
        <begin position="1825"/>
        <end position="1866"/>
    </location>
</feature>
<dbReference type="Pfam" id="PF00400">
    <property type="entry name" value="WD40"/>
    <property type="match status" value="12"/>
</dbReference>
<dbReference type="InterPro" id="IPR015943">
    <property type="entry name" value="WD40/YVTN_repeat-like_dom_sf"/>
</dbReference>
<dbReference type="InterPro" id="IPR036322">
    <property type="entry name" value="WD40_repeat_dom_sf"/>
</dbReference>
<keyword evidence="2" id="KW-0677">Repeat</keyword>
<dbReference type="eggNOG" id="KOG0295">
    <property type="taxonomic scope" value="Eukaryota"/>
</dbReference>
<sequence>MQFVFRRSAVTKPAAQPEAHKDLGNRWEGRPPREGATQGALNHRAVFPSNYGNLREDLLILGVRQTDIEPVPNMESVMEIDDQRGLAQIVYNIWTKLLNRAKRRTPHGSYYCCHHSLVYECRSLSNRGDARDSRVRSPTRPKLPPVDTVSARALIIPQPELPSVTKKKLKSVLEAEPELPPALATVGKGVSLRGLRKLRAAIRKHFGDDRYSSVSTTDVCQQWVKVVTAPAGRCRLVELPGLLDPTEGDVGRPMYFISHAWSNSIELLFRKVFDFLASADDSTRVWLDVLAVCQHESNPAHKADIAAFADVVAACSGGTLVVMDLTRCNPSTRAWCVFEWAHTLAAHGPDGLHMSLAPLERAAVFADLDVERAECFRPADKEMIMREVRRQHGSPEAFNSKLKLQLLLEPLSYSVDLRRLQDRSRDTAWEFSEVERWLEGMCSRAAGAAGGCRAIVKLLPICGTRQSLSPAPLRPPWSRGAGEGKSTISAELVRRLTSPTAPRASAATPSTGGSALGTHITCAYHFLKYNDQRRLDPVRVIKTMAFQLASRIPSVCSSLFECDVAEVAQLTDVDRAFELLLLRPLQGVRQPVVIVLDALDEAEPVPFTAPAAPCAAGSTSGAEGSGPTPTAPVAVAAGILNGGGGGGAGIGVSRYPVLCGNRALQLLTKHLQRLPPEVRFFVTTRPDAASGQVVPALERTFHHQGGSIYMRPSQLVKSLALGASAEGRTAAGGGGKGGGGVMVYHTVVKACLGGEKEEEDGDTSPSAAVASPDGGGKSRRAGGGGGPLLASLLGGMASPLAAKAAALMGGHSGGGAGANLTALYRVYGKVFRKAYEWYDLRKRMDVSKLLNVLLAAQEPLSQSLVQQLGLGHAVPLLPGFPVLFYVDEHHLLTLHKSLADWLLLDAVVGSGSGASSSQLDSRQVSDKSIMSCANPTASPTTPTAASSTTSRSLLSRLHGKNTTTGNAASGGAGGGGRGGGGSNSIFQRSRPSPASRAALEGEAVAAAQAQAAAVAAANAPSPSFSMDLAQGHLLLGRYLTTTRNTSPSTYCLKYLVTHLAAAGPLAAELLDDVVSSFGFIEAVFARGYSANVIRALGTMGHSSRLSRDALRWLRAKQHDLLLATSGTAGVGAGDAVLGTALMSPIGSELYRVALRAANQGWRTRVAVPSYDEWPADQAVLKGHTGNVTSVVFSPDGRQLVSSSGGGHELRVWDISSGTCCAVLLGHKADVTCLAMSADGQVIASGSNDMTCRLWDAATGQCTAVLSGHTAAITGVAFSPPERGKALRLVTASQDDSLRMWAPAPKRPATAQQQQRGRRGSTGGLAPSPLNPAAGRRDERQRQRHSSGGLEMDVDVAMGLAVRISGAGGDDNGSSSSYTCVQVLPGGQGGLQGVAWAPDGRRLAGAHGAEVWLWALPAGKMAVTLSGHTGKVLGIAFSPNDGGRRLASCGWDQVIRLWDTRTNQCVATATGHSELVRSLSWSPDGRRLASASSDNTMRIWDVTPTLGGGAATTAAPAVPVLCTALLRQAEWMTAVSFSPDSRALASGSVAKELRLWDVAACEAEFAATCASTAAAAAAAALRSTPSSRLQGAATTAGSGGGVAKSTLDKMTQKSLKTFSTVEAETAAAMAAATVSAVAHTADVTCIALSPDGSLLATASQDKTLRLYDSVNARWLATLSGHDSCVTCVAWAPPPPAPPLPLRPSQRQLASVSHDLTVRIWDIDLGDGSQPVQATCSRTLYGHTDRIRSVAWSPAANGHLATGAEDNHVRLWDTLSGTCLSTLWGHSNYVTCVVYCPADGGRTVTSASQDGTIRVWDTASGQARRTLHGHDHYVNHVAYSACGSLLASGGCDNSVRLWEHVSGKCIAVLTGHTHFVNCVAFEPVAVQRSGGGTGVGGPKAGGALFRRLASASTDATVRVWDLRARRCVALLQGHSGPVHCVTWVRGPVGRAAAVAPGGKSGGKGGVSQQAVAPPEVASGAADHSIRLWCEEARAEQ</sequence>
<feature type="repeat" description="WD" evidence="3">
    <location>
        <begin position="1781"/>
        <end position="1824"/>
    </location>
</feature>
<dbReference type="SUPFAM" id="SSF50978">
    <property type="entry name" value="WD40 repeat-like"/>
    <property type="match status" value="2"/>
</dbReference>
<feature type="repeat" description="WD" evidence="3">
    <location>
        <begin position="1265"/>
        <end position="1300"/>
    </location>
</feature>
<evidence type="ECO:0000259" key="5">
    <source>
        <dbReference type="Pfam" id="PF24883"/>
    </source>
</evidence>
<keyword evidence="7" id="KW-1185">Reference proteome</keyword>
<feature type="repeat" description="WD" evidence="3">
    <location>
        <begin position="1738"/>
        <end position="1780"/>
    </location>
</feature>
<reference evidence="6 7" key="1">
    <citation type="journal article" date="2010" name="Science">
        <title>Genomic analysis of organismal complexity in the multicellular green alga Volvox carteri.</title>
        <authorList>
            <person name="Prochnik S.E."/>
            <person name="Umen J."/>
            <person name="Nedelcu A.M."/>
            <person name="Hallmann A."/>
            <person name="Miller S.M."/>
            <person name="Nishii I."/>
            <person name="Ferris P."/>
            <person name="Kuo A."/>
            <person name="Mitros T."/>
            <person name="Fritz-Laylin L.K."/>
            <person name="Hellsten U."/>
            <person name="Chapman J."/>
            <person name="Simakov O."/>
            <person name="Rensing S.A."/>
            <person name="Terry A."/>
            <person name="Pangilinan J."/>
            <person name="Kapitonov V."/>
            <person name="Jurka J."/>
            <person name="Salamov A."/>
            <person name="Shapiro H."/>
            <person name="Schmutz J."/>
            <person name="Grimwood J."/>
            <person name="Lindquist E."/>
            <person name="Lucas S."/>
            <person name="Grigoriev I.V."/>
            <person name="Schmitt R."/>
            <person name="Kirk D."/>
            <person name="Rokhsar D.S."/>
        </authorList>
    </citation>
    <scope>NUCLEOTIDE SEQUENCE [LARGE SCALE GENOMIC DNA]</scope>
    <source>
        <strain evidence="7">f. Nagariensis / Eve</strain>
    </source>
</reference>
<feature type="repeat" description="WD" evidence="3">
    <location>
        <begin position="1180"/>
        <end position="1222"/>
    </location>
</feature>
<organism evidence="7">
    <name type="scientific">Volvox carteri f. nagariensis</name>
    <dbReference type="NCBI Taxonomy" id="3068"/>
    <lineage>
        <taxon>Eukaryota</taxon>
        <taxon>Viridiplantae</taxon>
        <taxon>Chlorophyta</taxon>
        <taxon>core chlorophytes</taxon>
        <taxon>Chlorophyceae</taxon>
        <taxon>CS clade</taxon>
        <taxon>Chlamydomonadales</taxon>
        <taxon>Volvocaceae</taxon>
        <taxon>Volvox</taxon>
    </lineage>
</organism>
<feature type="compositionally biased region" description="Gly residues" evidence="4">
    <location>
        <begin position="968"/>
        <end position="982"/>
    </location>
</feature>
<feature type="repeat" description="WD" evidence="3">
    <location>
        <begin position="1635"/>
        <end position="1676"/>
    </location>
</feature>
<dbReference type="CDD" id="cd00200">
    <property type="entry name" value="WD40"/>
    <property type="match status" value="3"/>
</dbReference>
<dbReference type="Gene3D" id="2.130.10.10">
    <property type="entry name" value="YVTN repeat-like/Quinoprotein amine dehydrogenase"/>
    <property type="match status" value="5"/>
</dbReference>
<feature type="repeat" description="WD" evidence="3">
    <location>
        <begin position="1524"/>
        <end position="1557"/>
    </location>
</feature>
<dbReference type="InterPro" id="IPR056884">
    <property type="entry name" value="NPHP3-like_N"/>
</dbReference>
<dbReference type="Pfam" id="PF24883">
    <property type="entry name" value="NPHP3_N"/>
    <property type="match status" value="1"/>
</dbReference>